<sequence>MVIDQKRPSIWMLVAILQVYVWIYEVPKICKPFWTNTFANYSDETSEFILNLSVILFFLCYVAAMIPVYYFAQHPWIDQYKIQKDKPWPWLSKDEKTRNDFWKLTKRSVKFISFNIFFLVPVMSYGKIMILSKLNMGGTSFATDEESWPKPFRSFIDCIILSIIHEFGFYATHRLCHVYPFLYKYHKVHHEYKMNVAWCAQHNHPVDFILSIGGPGLLFISLYPCHSMTQFQFILWVMYANLDDHCGFSFPWSPVRWFPFAAPTDEHEFHHSKNIGCFGSKLDIYNRLLGGHEHYLKWNEKRQKAQ</sequence>
<dbReference type="AlphaFoldDB" id="A0AAD3CW58"/>
<dbReference type="GO" id="GO:0016020">
    <property type="term" value="C:membrane"/>
    <property type="evidence" value="ECO:0007669"/>
    <property type="project" value="UniProtKB-SubCell"/>
</dbReference>
<protein>
    <recommendedName>
        <fullName evidence="6">Fatty acid hydroxylase domain-containing protein</fullName>
    </recommendedName>
</protein>
<dbReference type="Pfam" id="PF04116">
    <property type="entry name" value="FA_hydroxylase"/>
    <property type="match status" value="1"/>
</dbReference>
<evidence type="ECO:0000313" key="8">
    <source>
        <dbReference type="Proteomes" id="UP001054902"/>
    </source>
</evidence>
<keyword evidence="8" id="KW-1185">Reference proteome</keyword>
<dbReference type="InterPro" id="IPR006694">
    <property type="entry name" value="Fatty_acid_hydroxylase"/>
</dbReference>
<evidence type="ECO:0000256" key="4">
    <source>
        <dbReference type="ARBA" id="ARBA00023136"/>
    </source>
</evidence>
<feature type="transmembrane region" description="Helical" evidence="5">
    <location>
        <begin position="48"/>
        <end position="72"/>
    </location>
</feature>
<evidence type="ECO:0000256" key="1">
    <source>
        <dbReference type="ARBA" id="ARBA00004370"/>
    </source>
</evidence>
<feature type="transmembrane region" description="Helical" evidence="5">
    <location>
        <begin position="111"/>
        <end position="132"/>
    </location>
</feature>
<gene>
    <name evidence="7" type="ORF">CTEN210_09628</name>
</gene>
<evidence type="ECO:0000259" key="6">
    <source>
        <dbReference type="Pfam" id="PF04116"/>
    </source>
</evidence>
<keyword evidence="3 5" id="KW-1133">Transmembrane helix</keyword>
<comment type="caution">
    <text evidence="7">The sequence shown here is derived from an EMBL/GenBank/DDBJ whole genome shotgun (WGS) entry which is preliminary data.</text>
</comment>
<keyword evidence="2 5" id="KW-0812">Transmembrane</keyword>
<evidence type="ECO:0000256" key="5">
    <source>
        <dbReference type="SAM" id="Phobius"/>
    </source>
</evidence>
<dbReference type="GO" id="GO:0005506">
    <property type="term" value="F:iron ion binding"/>
    <property type="evidence" value="ECO:0007669"/>
    <property type="project" value="InterPro"/>
</dbReference>
<organism evidence="7 8">
    <name type="scientific">Chaetoceros tenuissimus</name>
    <dbReference type="NCBI Taxonomy" id="426638"/>
    <lineage>
        <taxon>Eukaryota</taxon>
        <taxon>Sar</taxon>
        <taxon>Stramenopiles</taxon>
        <taxon>Ochrophyta</taxon>
        <taxon>Bacillariophyta</taxon>
        <taxon>Coscinodiscophyceae</taxon>
        <taxon>Chaetocerotophycidae</taxon>
        <taxon>Chaetocerotales</taxon>
        <taxon>Chaetocerotaceae</taxon>
        <taxon>Chaetoceros</taxon>
    </lineage>
</organism>
<reference evidence="7 8" key="1">
    <citation type="journal article" date="2021" name="Sci. Rep.">
        <title>The genome of the diatom Chaetoceros tenuissimus carries an ancient integrated fragment of an extant virus.</title>
        <authorList>
            <person name="Hongo Y."/>
            <person name="Kimura K."/>
            <person name="Takaki Y."/>
            <person name="Yoshida Y."/>
            <person name="Baba S."/>
            <person name="Kobayashi G."/>
            <person name="Nagasaki K."/>
            <person name="Hano T."/>
            <person name="Tomaru Y."/>
        </authorList>
    </citation>
    <scope>NUCLEOTIDE SEQUENCE [LARGE SCALE GENOMIC DNA]</scope>
    <source>
        <strain evidence="7 8">NIES-3715</strain>
    </source>
</reference>
<accession>A0AAD3CW58</accession>
<dbReference type="Proteomes" id="UP001054902">
    <property type="component" value="Unassembled WGS sequence"/>
</dbReference>
<evidence type="ECO:0000256" key="3">
    <source>
        <dbReference type="ARBA" id="ARBA00022989"/>
    </source>
</evidence>
<comment type="subcellular location">
    <subcellularLocation>
        <location evidence="1">Membrane</location>
    </subcellularLocation>
</comment>
<dbReference type="PANTHER" id="PTHR11863">
    <property type="entry name" value="STEROL DESATURASE"/>
    <property type="match status" value="1"/>
</dbReference>
<name>A0AAD3CW58_9STRA</name>
<evidence type="ECO:0000256" key="2">
    <source>
        <dbReference type="ARBA" id="ARBA00022692"/>
    </source>
</evidence>
<feature type="transmembrane region" description="Helical" evidence="5">
    <location>
        <begin position="7"/>
        <end position="24"/>
    </location>
</feature>
<dbReference type="GO" id="GO:0008610">
    <property type="term" value="P:lipid biosynthetic process"/>
    <property type="evidence" value="ECO:0007669"/>
    <property type="project" value="InterPro"/>
</dbReference>
<keyword evidence="4 5" id="KW-0472">Membrane</keyword>
<proteinExistence type="predicted"/>
<dbReference type="EMBL" id="BLLK01000046">
    <property type="protein sequence ID" value="GFH53152.1"/>
    <property type="molecule type" value="Genomic_DNA"/>
</dbReference>
<dbReference type="InterPro" id="IPR050307">
    <property type="entry name" value="Sterol_Desaturase_Related"/>
</dbReference>
<evidence type="ECO:0000313" key="7">
    <source>
        <dbReference type="EMBL" id="GFH53152.1"/>
    </source>
</evidence>
<feature type="domain" description="Fatty acid hydroxylase" evidence="6">
    <location>
        <begin position="159"/>
        <end position="290"/>
    </location>
</feature>
<dbReference type="GO" id="GO:0016491">
    <property type="term" value="F:oxidoreductase activity"/>
    <property type="evidence" value="ECO:0007669"/>
    <property type="project" value="InterPro"/>
</dbReference>